<comment type="caution">
    <text evidence="1">The sequence shown here is derived from an EMBL/GenBank/DDBJ whole genome shotgun (WGS) entry which is preliminary data.</text>
</comment>
<dbReference type="AlphaFoldDB" id="A0AAN7RGC9"/>
<dbReference type="Proteomes" id="UP001346149">
    <property type="component" value="Unassembled WGS sequence"/>
</dbReference>
<accession>A0AAN7RGC9</accession>
<evidence type="ECO:0000313" key="2">
    <source>
        <dbReference type="Proteomes" id="UP001346149"/>
    </source>
</evidence>
<keyword evidence="2" id="KW-1185">Reference proteome</keyword>
<reference evidence="1 2" key="1">
    <citation type="journal article" date="2023" name="Hortic Res">
        <title>Pangenome of water caltrop reveals structural variations and asymmetric subgenome divergence after allopolyploidization.</title>
        <authorList>
            <person name="Zhang X."/>
            <person name="Chen Y."/>
            <person name="Wang L."/>
            <person name="Yuan Y."/>
            <person name="Fang M."/>
            <person name="Shi L."/>
            <person name="Lu R."/>
            <person name="Comes H.P."/>
            <person name="Ma Y."/>
            <person name="Chen Y."/>
            <person name="Huang G."/>
            <person name="Zhou Y."/>
            <person name="Zheng Z."/>
            <person name="Qiu Y."/>
        </authorList>
    </citation>
    <scope>NUCLEOTIDE SEQUENCE [LARGE SCALE GENOMIC DNA]</scope>
    <source>
        <strain evidence="1">F231</strain>
    </source>
</reference>
<dbReference type="EMBL" id="JAXQNO010000006">
    <property type="protein sequence ID" value="KAK4797371.1"/>
    <property type="molecule type" value="Genomic_DNA"/>
</dbReference>
<proteinExistence type="predicted"/>
<sequence>MGRTVGRHGTNALPSTTSLNCFSFPQLSFLLPLNPNRAVSFHSPLDLAHLLSLALEARYGSGAALSTEHSILAFRFSRLSLPRSSIRIVLSSPCLATGVAFCSRSAEGRFQPRGVRRKFL</sequence>
<name>A0AAN7RGC9_TRANT</name>
<protein>
    <submittedName>
        <fullName evidence="1">Uncharacterized protein</fullName>
    </submittedName>
</protein>
<organism evidence="1 2">
    <name type="scientific">Trapa natans</name>
    <name type="common">Water chestnut</name>
    <dbReference type="NCBI Taxonomy" id="22666"/>
    <lineage>
        <taxon>Eukaryota</taxon>
        <taxon>Viridiplantae</taxon>
        <taxon>Streptophyta</taxon>
        <taxon>Embryophyta</taxon>
        <taxon>Tracheophyta</taxon>
        <taxon>Spermatophyta</taxon>
        <taxon>Magnoliopsida</taxon>
        <taxon>eudicotyledons</taxon>
        <taxon>Gunneridae</taxon>
        <taxon>Pentapetalae</taxon>
        <taxon>rosids</taxon>
        <taxon>malvids</taxon>
        <taxon>Myrtales</taxon>
        <taxon>Lythraceae</taxon>
        <taxon>Trapa</taxon>
    </lineage>
</organism>
<evidence type="ECO:0000313" key="1">
    <source>
        <dbReference type="EMBL" id="KAK4797371.1"/>
    </source>
</evidence>
<gene>
    <name evidence="1" type="ORF">SAY86_029697</name>
</gene>